<accession>A0A336M0H9</accession>
<dbReference type="InterPro" id="IPR036513">
    <property type="entry name" value="STAS_dom_sf"/>
</dbReference>
<dbReference type="Pfam" id="PF01740">
    <property type="entry name" value="STAS"/>
    <property type="match status" value="1"/>
</dbReference>
<dbReference type="Pfam" id="PF00916">
    <property type="entry name" value="Sulfate_transp"/>
    <property type="match status" value="1"/>
</dbReference>
<dbReference type="OMA" id="TERIWCC"/>
<feature type="domain" description="STAS" evidence="6">
    <location>
        <begin position="527"/>
        <end position="618"/>
    </location>
</feature>
<evidence type="ECO:0000256" key="2">
    <source>
        <dbReference type="ARBA" id="ARBA00022692"/>
    </source>
</evidence>
<sequence>MNPRRPDKKQEHRPYSIHGVANSQNSINSGFSAYGSSNFMITRKESVIESAKKVSPWFKQKYRKLFRKKTITKRLPILQWLPKYNADDFIGDLIAGVTVGLTVIPQALAYAGIAGLPPQSGLYGSFVGCLLYIFIGSCRCVNIGPSSTSSFLTGQVAGGNWPRAIVCGVIAGFIELGMGLFGLGFVIDFVSGPVLSGFSSAVAIMIFTGQIKSFLGIKAKGFTFIQVWKSILKDIHNTRIGDTVMGLCCMVTLLLMRQLPRLKFGPEDDNQKSTCQKVINKIIWIIGTARNFLVVVTATTISYCLIQNGQGHWLLTIGEVPQGLPEFKLPSFSSPDVVNATGHVIEKGETFWEMISFMNIGLLAVPLIALIETMSINKSAAEGKSVDATQELIAIGAGKLVNSLVGAYPGNGSFSRGAINKASGARTPLGSLYSGILVIIALLYLTPYFQYIPDAALAAVIMAAVLFMVEYAVVKPLWRAKTGTFIGIAVNILFVLFHAARPKIQVDKCVTHRLQTKYLLITPDRCLMFPSVEYVRNLINKEALRNATPVVIDCTHIYGADFTAAQAIQMLLKDFASRNQPIFFLNLKPSVAEMFEEAELDFHLFYSYHSLEQAIDDSKILEVTTKL</sequence>
<dbReference type="CDD" id="cd07042">
    <property type="entry name" value="STAS_SulP_like_sulfate_transporter"/>
    <property type="match status" value="1"/>
</dbReference>
<feature type="transmembrane region" description="Helical" evidence="5">
    <location>
        <begin position="193"/>
        <end position="217"/>
    </location>
</feature>
<dbReference type="PANTHER" id="PTHR11814">
    <property type="entry name" value="SULFATE TRANSPORTER"/>
    <property type="match status" value="1"/>
</dbReference>
<dbReference type="InterPro" id="IPR001902">
    <property type="entry name" value="SLC26A/SulP_fam"/>
</dbReference>
<feature type="transmembrane region" description="Helical" evidence="5">
    <location>
        <begin position="483"/>
        <end position="500"/>
    </location>
</feature>
<reference evidence="7" key="1">
    <citation type="submission" date="2018-07" db="EMBL/GenBank/DDBJ databases">
        <authorList>
            <person name="Quirk P.G."/>
            <person name="Krulwich T.A."/>
        </authorList>
    </citation>
    <scope>NUCLEOTIDE SEQUENCE</scope>
</reference>
<name>A0A336M0H9_CULSO</name>
<evidence type="ECO:0000259" key="6">
    <source>
        <dbReference type="PROSITE" id="PS50801"/>
    </source>
</evidence>
<gene>
    <name evidence="7" type="primary">CSON014772</name>
</gene>
<keyword evidence="4 5" id="KW-0472">Membrane</keyword>
<comment type="subcellular location">
    <subcellularLocation>
        <location evidence="1">Membrane</location>
        <topology evidence="1">Multi-pass membrane protein</topology>
    </subcellularLocation>
</comment>
<dbReference type="VEuPathDB" id="VectorBase:CSON014772"/>
<feature type="transmembrane region" description="Helical" evidence="5">
    <location>
        <begin position="351"/>
        <end position="371"/>
    </location>
</feature>
<dbReference type="InterPro" id="IPR002645">
    <property type="entry name" value="STAS_dom"/>
</dbReference>
<keyword evidence="3 5" id="KW-1133">Transmembrane helix</keyword>
<proteinExistence type="predicted"/>
<feature type="transmembrane region" description="Helical" evidence="5">
    <location>
        <begin position="122"/>
        <end position="143"/>
    </location>
</feature>
<feature type="transmembrane region" description="Helical" evidence="5">
    <location>
        <begin position="429"/>
        <end position="449"/>
    </location>
</feature>
<evidence type="ECO:0000313" key="7">
    <source>
        <dbReference type="EMBL" id="SSX19478.1"/>
    </source>
</evidence>
<dbReference type="InterPro" id="IPR011547">
    <property type="entry name" value="SLC26A/SulP_dom"/>
</dbReference>
<dbReference type="Gene3D" id="3.30.750.24">
    <property type="entry name" value="STAS domain"/>
    <property type="match status" value="1"/>
</dbReference>
<keyword evidence="2 5" id="KW-0812">Transmembrane</keyword>
<dbReference type="AlphaFoldDB" id="A0A336M0H9"/>
<feature type="transmembrane region" description="Helical" evidence="5">
    <location>
        <begin position="93"/>
        <end position="116"/>
    </location>
</feature>
<evidence type="ECO:0000256" key="5">
    <source>
        <dbReference type="SAM" id="Phobius"/>
    </source>
</evidence>
<dbReference type="SUPFAM" id="SSF52091">
    <property type="entry name" value="SpoIIaa-like"/>
    <property type="match status" value="1"/>
</dbReference>
<evidence type="ECO:0000256" key="4">
    <source>
        <dbReference type="ARBA" id="ARBA00023136"/>
    </source>
</evidence>
<dbReference type="EMBL" id="UFQT01000086">
    <property type="protein sequence ID" value="SSX19478.1"/>
    <property type="molecule type" value="Genomic_DNA"/>
</dbReference>
<evidence type="ECO:0000256" key="1">
    <source>
        <dbReference type="ARBA" id="ARBA00004141"/>
    </source>
</evidence>
<dbReference type="PROSITE" id="PS50801">
    <property type="entry name" value="STAS"/>
    <property type="match status" value="1"/>
</dbReference>
<feature type="transmembrane region" description="Helical" evidence="5">
    <location>
        <begin position="455"/>
        <end position="474"/>
    </location>
</feature>
<feature type="transmembrane region" description="Helical" evidence="5">
    <location>
        <begin position="164"/>
        <end position="187"/>
    </location>
</feature>
<organism evidence="7">
    <name type="scientific">Culicoides sonorensis</name>
    <name type="common">Biting midge</name>
    <dbReference type="NCBI Taxonomy" id="179676"/>
    <lineage>
        <taxon>Eukaryota</taxon>
        <taxon>Metazoa</taxon>
        <taxon>Ecdysozoa</taxon>
        <taxon>Arthropoda</taxon>
        <taxon>Hexapoda</taxon>
        <taxon>Insecta</taxon>
        <taxon>Pterygota</taxon>
        <taxon>Neoptera</taxon>
        <taxon>Endopterygota</taxon>
        <taxon>Diptera</taxon>
        <taxon>Nematocera</taxon>
        <taxon>Chironomoidea</taxon>
        <taxon>Ceratopogonidae</taxon>
        <taxon>Ceratopogoninae</taxon>
        <taxon>Culicoides</taxon>
        <taxon>Monoculicoides</taxon>
    </lineage>
</organism>
<evidence type="ECO:0000256" key="3">
    <source>
        <dbReference type="ARBA" id="ARBA00022989"/>
    </source>
</evidence>
<dbReference type="GO" id="GO:0055085">
    <property type="term" value="P:transmembrane transport"/>
    <property type="evidence" value="ECO:0007669"/>
    <property type="project" value="InterPro"/>
</dbReference>
<dbReference type="GO" id="GO:0016020">
    <property type="term" value="C:membrane"/>
    <property type="evidence" value="ECO:0007669"/>
    <property type="project" value="UniProtKB-SubCell"/>
</dbReference>
<protein>
    <submittedName>
        <fullName evidence="7">CSON014772 protein</fullName>
    </submittedName>
</protein>